<proteinExistence type="predicted"/>
<evidence type="ECO:0000313" key="2">
    <source>
        <dbReference type="EMBL" id="PZR00966.1"/>
    </source>
</evidence>
<protein>
    <submittedName>
        <fullName evidence="2">Uncharacterized protein</fullName>
    </submittedName>
</protein>
<comment type="caution">
    <text evidence="2">The sequence shown here is derived from an EMBL/GenBank/DDBJ whole genome shotgun (WGS) entry which is preliminary data.</text>
</comment>
<dbReference type="EMBL" id="QFQS01000001">
    <property type="protein sequence ID" value="PZR00966.1"/>
    <property type="molecule type" value="Genomic_DNA"/>
</dbReference>
<accession>A0A2W5SNM0</accession>
<name>A0A2W5SNM0_CERSP</name>
<keyword evidence="1" id="KW-0175">Coiled coil</keyword>
<evidence type="ECO:0000313" key="3">
    <source>
        <dbReference type="Proteomes" id="UP000248975"/>
    </source>
</evidence>
<evidence type="ECO:0000256" key="1">
    <source>
        <dbReference type="SAM" id="Coils"/>
    </source>
</evidence>
<gene>
    <name evidence="2" type="ORF">DI533_03630</name>
</gene>
<dbReference type="AlphaFoldDB" id="A0A2W5SNM0"/>
<feature type="coiled-coil region" evidence="1">
    <location>
        <begin position="45"/>
        <end position="75"/>
    </location>
</feature>
<dbReference type="Proteomes" id="UP000248975">
    <property type="component" value="Unassembled WGS sequence"/>
</dbReference>
<organism evidence="2 3">
    <name type="scientific">Cereibacter sphaeroides</name>
    <name type="common">Rhodobacter sphaeroides</name>
    <dbReference type="NCBI Taxonomy" id="1063"/>
    <lineage>
        <taxon>Bacteria</taxon>
        <taxon>Pseudomonadati</taxon>
        <taxon>Pseudomonadota</taxon>
        <taxon>Alphaproteobacteria</taxon>
        <taxon>Rhodobacterales</taxon>
        <taxon>Paracoccaceae</taxon>
        <taxon>Cereibacter</taxon>
    </lineage>
</organism>
<sequence length="109" mass="12051">MTTEFSLGEEPPVDLLVESEGWLREAAEDLVRARRALRSGKVEEVKAAQAAIREMKTALDMAMQERARIDRLRNQAAGIVGDRGRALDFDAARLEIGRRLACLRDAGDG</sequence>
<reference evidence="2 3" key="1">
    <citation type="submission" date="2017-08" db="EMBL/GenBank/DDBJ databases">
        <title>Infants hospitalized years apart are colonized by the same room-sourced microbial strains.</title>
        <authorList>
            <person name="Brooks B."/>
            <person name="Olm M.R."/>
            <person name="Firek B.A."/>
            <person name="Baker R."/>
            <person name="Thomas B.C."/>
            <person name="Morowitz M.J."/>
            <person name="Banfield J.F."/>
        </authorList>
    </citation>
    <scope>NUCLEOTIDE SEQUENCE [LARGE SCALE GENOMIC DNA]</scope>
    <source>
        <strain evidence="2">S2_003_000_R2_11</strain>
    </source>
</reference>